<keyword evidence="14" id="KW-0067">ATP-binding</keyword>
<feature type="coiled-coil region" evidence="22">
    <location>
        <begin position="957"/>
        <end position="1026"/>
    </location>
</feature>
<dbReference type="InterPro" id="IPR001611">
    <property type="entry name" value="Leu-rich_rpt"/>
</dbReference>
<evidence type="ECO:0000256" key="13">
    <source>
        <dbReference type="ARBA" id="ARBA00022777"/>
    </source>
</evidence>
<dbReference type="CDD" id="cd01989">
    <property type="entry name" value="USP_STK_Ubox_N"/>
    <property type="match status" value="1"/>
</dbReference>
<evidence type="ECO:0000256" key="17">
    <source>
        <dbReference type="ARBA" id="ARBA00023170"/>
    </source>
</evidence>
<gene>
    <name evidence="26" type="ORF">DVH24_018741</name>
</gene>
<dbReference type="PANTHER" id="PTHR48007">
    <property type="entry name" value="LEUCINE-RICH REPEAT RECEPTOR-LIKE PROTEIN KINASE PXC1"/>
    <property type="match status" value="1"/>
</dbReference>
<dbReference type="GO" id="GO:0016020">
    <property type="term" value="C:membrane"/>
    <property type="evidence" value="ECO:0007669"/>
    <property type="project" value="UniProtKB-SubCell"/>
</dbReference>
<keyword evidence="10" id="KW-0732">Signal</keyword>
<evidence type="ECO:0000256" key="22">
    <source>
        <dbReference type="SAM" id="Coils"/>
    </source>
</evidence>
<keyword evidence="16 24" id="KW-0472">Membrane</keyword>
<dbReference type="SUPFAM" id="SSF52058">
    <property type="entry name" value="L domain-like"/>
    <property type="match status" value="1"/>
</dbReference>
<keyword evidence="22" id="KW-0175">Coiled coil</keyword>
<evidence type="ECO:0000313" key="27">
    <source>
        <dbReference type="Proteomes" id="UP000290289"/>
    </source>
</evidence>
<evidence type="ECO:0000256" key="23">
    <source>
        <dbReference type="SAM" id="MobiDB-lite"/>
    </source>
</evidence>
<evidence type="ECO:0000256" key="14">
    <source>
        <dbReference type="ARBA" id="ARBA00022840"/>
    </source>
</evidence>
<accession>A0A498HIU1</accession>
<evidence type="ECO:0000256" key="15">
    <source>
        <dbReference type="ARBA" id="ARBA00022989"/>
    </source>
</evidence>
<protein>
    <recommendedName>
        <fullName evidence="4">non-specific serine/threonine protein kinase</fullName>
        <ecNumber evidence="4">2.7.11.1</ecNumber>
    </recommendedName>
</protein>
<evidence type="ECO:0000256" key="7">
    <source>
        <dbReference type="ARBA" id="ARBA00022614"/>
    </source>
</evidence>
<keyword evidence="9 24" id="KW-0812">Transmembrane</keyword>
<dbReference type="Pfam" id="PF13855">
    <property type="entry name" value="LRR_8"/>
    <property type="match status" value="1"/>
</dbReference>
<dbReference type="GO" id="GO:0004674">
    <property type="term" value="F:protein serine/threonine kinase activity"/>
    <property type="evidence" value="ECO:0007669"/>
    <property type="project" value="UniProtKB-EC"/>
</dbReference>
<evidence type="ECO:0000256" key="24">
    <source>
        <dbReference type="SAM" id="Phobius"/>
    </source>
</evidence>
<comment type="subcellular location">
    <subcellularLocation>
        <location evidence="1">Membrane</location>
        <topology evidence="1">Single-pass membrane protein</topology>
    </subcellularLocation>
    <subcellularLocation>
        <location evidence="2">Secreted</location>
        <location evidence="2">Cell wall</location>
    </subcellularLocation>
</comment>
<dbReference type="InterPro" id="IPR013210">
    <property type="entry name" value="LRR_N_plant-typ"/>
</dbReference>
<comment type="caution">
    <text evidence="26">The sequence shown here is derived from an EMBL/GenBank/DDBJ whole genome shotgun (WGS) entry which is preliminary data.</text>
</comment>
<keyword evidence="12" id="KW-0547">Nucleotide-binding</keyword>
<dbReference type="InterPro" id="IPR014729">
    <property type="entry name" value="Rossmann-like_a/b/a_fold"/>
</dbReference>
<comment type="catalytic activity">
    <reaction evidence="20">
        <text>L-threonyl-[protein] + ATP = O-phospho-L-threonyl-[protein] + ADP + H(+)</text>
        <dbReference type="Rhea" id="RHEA:46608"/>
        <dbReference type="Rhea" id="RHEA-COMP:11060"/>
        <dbReference type="Rhea" id="RHEA-COMP:11605"/>
        <dbReference type="ChEBI" id="CHEBI:15378"/>
        <dbReference type="ChEBI" id="CHEBI:30013"/>
        <dbReference type="ChEBI" id="CHEBI:30616"/>
        <dbReference type="ChEBI" id="CHEBI:61977"/>
        <dbReference type="ChEBI" id="CHEBI:456216"/>
        <dbReference type="EC" id="2.7.11.1"/>
    </reaction>
</comment>
<keyword evidence="13" id="KW-0418">Kinase</keyword>
<evidence type="ECO:0000256" key="11">
    <source>
        <dbReference type="ARBA" id="ARBA00022737"/>
    </source>
</evidence>
<dbReference type="Gene3D" id="3.40.50.620">
    <property type="entry name" value="HUPs"/>
    <property type="match status" value="1"/>
</dbReference>
<feature type="domain" description="Protein kinase" evidence="25">
    <location>
        <begin position="361"/>
        <end position="635"/>
    </location>
</feature>
<dbReference type="InterPro" id="IPR011009">
    <property type="entry name" value="Kinase-like_dom_sf"/>
</dbReference>
<dbReference type="SUPFAM" id="SSF52402">
    <property type="entry name" value="Adenine nucleotide alpha hydrolases-like"/>
    <property type="match status" value="1"/>
</dbReference>
<keyword evidence="15 24" id="KW-1133">Transmembrane helix</keyword>
<reference evidence="26 27" key="1">
    <citation type="submission" date="2018-10" db="EMBL/GenBank/DDBJ databases">
        <title>A high-quality apple genome assembly.</title>
        <authorList>
            <person name="Hu J."/>
        </authorList>
    </citation>
    <scope>NUCLEOTIDE SEQUENCE [LARGE SCALE GENOMIC DNA]</scope>
    <source>
        <strain evidence="27">cv. HFTH1</strain>
        <tissue evidence="26">Young leaf</tissue>
    </source>
</reference>
<keyword evidence="8" id="KW-0808">Transferase</keyword>
<comment type="similarity">
    <text evidence="19">Belongs to the polygalacturonase-inhibiting protein family.</text>
</comment>
<evidence type="ECO:0000313" key="26">
    <source>
        <dbReference type="EMBL" id="RXH71386.1"/>
    </source>
</evidence>
<dbReference type="Gene3D" id="3.80.10.10">
    <property type="entry name" value="Ribonuclease Inhibitor"/>
    <property type="match status" value="2"/>
</dbReference>
<dbReference type="PROSITE" id="PS50011">
    <property type="entry name" value="PROTEIN_KINASE_DOM"/>
    <property type="match status" value="1"/>
</dbReference>
<dbReference type="Pfam" id="PF00560">
    <property type="entry name" value="LRR_1"/>
    <property type="match status" value="1"/>
</dbReference>
<name>A0A498HIU1_MALDO</name>
<evidence type="ECO:0000256" key="6">
    <source>
        <dbReference type="ARBA" id="ARBA00022553"/>
    </source>
</evidence>
<dbReference type="InterPro" id="IPR001245">
    <property type="entry name" value="Ser-Thr/Tyr_kinase_cat_dom"/>
</dbReference>
<evidence type="ECO:0000256" key="8">
    <source>
        <dbReference type="ARBA" id="ARBA00022679"/>
    </source>
</evidence>
<sequence>MEQRNKKMKMKMMMMQCASSSLMSSRALGFFFVLLHVCVASSAEVSETEILLKFKGSLQNTDGITNWKPSTSPCTSQTSNWMGVRCDGKGRVWALQLENMGLKGGINVDLLKDLTNLRTISLMNNSFEGTLPDLRKLGPIKSVYLSDNKLSGAIPSDWFAGMSSLKKVHLANNQFTGEIPKSLAAGLDKLVELSIEGNKFEGKIPDFRQPGLTNFNVSNNKLEGEIPEGLRKFGASSFAGNEGLCGGPTNIACSTHSKKPAPWIIVLIVIAVIVAILAIVALLVFLLGRRKNTSESSVEAPPPSTATVQNRSVQKELEHQASAPGSPENSSRGSGKKGEQSLKLSFVRDDRERFDMQDLLKASAEVLGSGCFGSSYKAALLTGPVMVVKRYKQMNNVGREEFLEHMRRIGRLGHPNLLPLVAYYYKKEEKLLIADHVQNGSLARHLHGNQTLGQPSLDWPTRLKIVKGVAHGLRYLYAELPSLVAPHGHLKSSNVLLNESYEPLVTDYGLIPVVNQEHAHTIMVAYKSPEYMQSKRITKKTDVWSFGVLILEILTGKLPTNFLQQGKGSEEDLASWVNSVPRGEWFNQVFDTGMGAGKSSEGEMLKLLKIGLECCEGEVDKRLDLKEVVERIEELKEKDNRGDSDIFSNKRLLNLRVEKEEGRKRIMWYNNVDNGNDNQGAGTIAVAIGEGVSSQNALKWAIDHLVSRSTTHAPIKLVHVIHQSNSYNKLHATENNPSNEGQAHDAPNTDFLLPFRCYCTRKRVQCETVLLEDQDVAEALVEYISRHGIVSIVVGATSRTGGLTRRRFKASESIPGRVLKLAPHFCSVYTIKQGRVSEMREASRPLPNIPAGERAADHHSDHIGRGPINGAYDEVSMAENDVSFVSSERPSTDSILSFYQNFGPAGLTRFPLESSSNMESIAKLDEDFDSFDFYAPHEPSSTVQCCGGTPFLSQKVLEDMEEEMKRLRVELKQTMDMYHAACKEAVAAKQKTIELEEWKLKEEKKLEEARLALEATRAAMEKKKANSKAAVLAADHHHEAAQRFAEKEVQTTISADQIFKALREADDEEKKRVLDALGQSQIKQFVMENGKAQFTYGGLVQRLEQHHQVCFDEGSGAFCTSFSQFDPTEVLRVELESLARGQ</sequence>
<dbReference type="FunFam" id="3.30.200.20:FF:000307">
    <property type="entry name" value="pollen receptor-like kinase 1"/>
    <property type="match status" value="1"/>
</dbReference>
<proteinExistence type="inferred from homology"/>
<dbReference type="FunFam" id="3.80.10.10:FF:000400">
    <property type="entry name" value="Nuclear pore complex protein NUP107"/>
    <property type="match status" value="1"/>
</dbReference>
<keyword evidence="7" id="KW-0433">Leucine-rich repeat</keyword>
<keyword evidence="6" id="KW-0597">Phosphoprotein</keyword>
<evidence type="ECO:0000256" key="10">
    <source>
        <dbReference type="ARBA" id="ARBA00022729"/>
    </source>
</evidence>
<dbReference type="EC" id="2.7.11.1" evidence="4"/>
<keyword evidence="17" id="KW-0675">Receptor</keyword>
<feature type="region of interest" description="Disordered" evidence="23">
    <location>
        <begin position="294"/>
        <end position="342"/>
    </location>
</feature>
<evidence type="ECO:0000256" key="12">
    <source>
        <dbReference type="ARBA" id="ARBA00022741"/>
    </source>
</evidence>
<keyword evidence="11" id="KW-0677">Repeat</keyword>
<dbReference type="Gene3D" id="3.30.200.20">
    <property type="entry name" value="Phosphorylase Kinase, domain 1"/>
    <property type="match status" value="1"/>
</dbReference>
<feature type="transmembrane region" description="Helical" evidence="24">
    <location>
        <begin position="263"/>
        <end position="287"/>
    </location>
</feature>
<evidence type="ECO:0000256" key="9">
    <source>
        <dbReference type="ARBA" id="ARBA00022692"/>
    </source>
</evidence>
<dbReference type="Gene3D" id="1.10.510.10">
    <property type="entry name" value="Transferase(Phosphotransferase) domain 1"/>
    <property type="match status" value="1"/>
</dbReference>
<dbReference type="GO" id="GO:0005524">
    <property type="term" value="F:ATP binding"/>
    <property type="evidence" value="ECO:0007669"/>
    <property type="project" value="UniProtKB-KW"/>
</dbReference>
<evidence type="ECO:0000259" key="25">
    <source>
        <dbReference type="PROSITE" id="PS50011"/>
    </source>
</evidence>
<evidence type="ECO:0000256" key="4">
    <source>
        <dbReference type="ARBA" id="ARBA00012513"/>
    </source>
</evidence>
<evidence type="ECO:0000256" key="1">
    <source>
        <dbReference type="ARBA" id="ARBA00004167"/>
    </source>
</evidence>
<evidence type="ECO:0000256" key="3">
    <source>
        <dbReference type="ARBA" id="ARBA00008684"/>
    </source>
</evidence>
<dbReference type="Pfam" id="PF00582">
    <property type="entry name" value="Usp"/>
    <property type="match status" value="1"/>
</dbReference>
<evidence type="ECO:0000256" key="5">
    <source>
        <dbReference type="ARBA" id="ARBA00022512"/>
    </source>
</evidence>
<dbReference type="Pfam" id="PF07714">
    <property type="entry name" value="PK_Tyr_Ser-Thr"/>
    <property type="match status" value="1"/>
</dbReference>
<evidence type="ECO:0000256" key="16">
    <source>
        <dbReference type="ARBA" id="ARBA00023136"/>
    </source>
</evidence>
<dbReference type="InterPro" id="IPR046959">
    <property type="entry name" value="PRK1-6/SRF4-like"/>
</dbReference>
<keyword evidence="5" id="KW-0134">Cell wall</keyword>
<dbReference type="SUPFAM" id="SSF56112">
    <property type="entry name" value="Protein kinase-like (PK-like)"/>
    <property type="match status" value="1"/>
</dbReference>
<evidence type="ECO:0000256" key="18">
    <source>
        <dbReference type="ARBA" id="ARBA00023180"/>
    </source>
</evidence>
<evidence type="ECO:0000256" key="20">
    <source>
        <dbReference type="ARBA" id="ARBA00047899"/>
    </source>
</evidence>
<dbReference type="FunFam" id="1.10.510.10:FF:000480">
    <property type="entry name" value="Pollen receptor-like kinase 1"/>
    <property type="match status" value="1"/>
</dbReference>
<comment type="similarity">
    <text evidence="3">Belongs to the protein kinase superfamily. Ser/Thr protein kinase family.</text>
</comment>
<comment type="catalytic activity">
    <reaction evidence="21">
        <text>L-seryl-[protein] + ATP = O-phospho-L-seryl-[protein] + ADP + H(+)</text>
        <dbReference type="Rhea" id="RHEA:17989"/>
        <dbReference type="Rhea" id="RHEA-COMP:9863"/>
        <dbReference type="Rhea" id="RHEA-COMP:11604"/>
        <dbReference type="ChEBI" id="CHEBI:15378"/>
        <dbReference type="ChEBI" id="CHEBI:29999"/>
        <dbReference type="ChEBI" id="CHEBI:30616"/>
        <dbReference type="ChEBI" id="CHEBI:83421"/>
        <dbReference type="ChEBI" id="CHEBI:456216"/>
        <dbReference type="EC" id="2.7.11.1"/>
    </reaction>
</comment>
<dbReference type="EMBL" id="RDQH01000342">
    <property type="protein sequence ID" value="RXH71386.1"/>
    <property type="molecule type" value="Genomic_DNA"/>
</dbReference>
<dbReference type="AlphaFoldDB" id="A0A498HIU1"/>
<evidence type="ECO:0000256" key="21">
    <source>
        <dbReference type="ARBA" id="ARBA00048679"/>
    </source>
</evidence>
<dbReference type="Pfam" id="PF08263">
    <property type="entry name" value="LRRNT_2"/>
    <property type="match status" value="1"/>
</dbReference>
<evidence type="ECO:0000256" key="2">
    <source>
        <dbReference type="ARBA" id="ARBA00004191"/>
    </source>
</evidence>
<keyword evidence="18" id="KW-0325">Glycoprotein</keyword>
<organism evidence="26 27">
    <name type="scientific">Malus domestica</name>
    <name type="common">Apple</name>
    <name type="synonym">Pyrus malus</name>
    <dbReference type="NCBI Taxonomy" id="3750"/>
    <lineage>
        <taxon>Eukaryota</taxon>
        <taxon>Viridiplantae</taxon>
        <taxon>Streptophyta</taxon>
        <taxon>Embryophyta</taxon>
        <taxon>Tracheophyta</taxon>
        <taxon>Spermatophyta</taxon>
        <taxon>Magnoliopsida</taxon>
        <taxon>eudicotyledons</taxon>
        <taxon>Gunneridae</taxon>
        <taxon>Pentapetalae</taxon>
        <taxon>rosids</taxon>
        <taxon>fabids</taxon>
        <taxon>Rosales</taxon>
        <taxon>Rosaceae</taxon>
        <taxon>Amygdaloideae</taxon>
        <taxon>Maleae</taxon>
        <taxon>Malus</taxon>
    </lineage>
</organism>
<keyword evidence="27" id="KW-1185">Reference proteome</keyword>
<dbReference type="InterPro" id="IPR000719">
    <property type="entry name" value="Prot_kinase_dom"/>
</dbReference>
<dbReference type="InterPro" id="IPR032675">
    <property type="entry name" value="LRR_dom_sf"/>
</dbReference>
<dbReference type="Proteomes" id="UP000290289">
    <property type="component" value="Chromosome 16"/>
</dbReference>
<evidence type="ECO:0000256" key="19">
    <source>
        <dbReference type="ARBA" id="ARBA00038043"/>
    </source>
</evidence>
<keyword evidence="5" id="KW-0964">Secreted</keyword>
<dbReference type="PANTHER" id="PTHR48007:SF64">
    <property type="entry name" value="POLLEN RECEPTOR-LIKE KINASE 1"/>
    <property type="match status" value="1"/>
</dbReference>
<dbReference type="InterPro" id="IPR006016">
    <property type="entry name" value="UspA"/>
</dbReference>